<dbReference type="AlphaFoldDB" id="A0A916DUF3"/>
<dbReference type="SUPFAM" id="SSF50978">
    <property type="entry name" value="WD40 repeat-like"/>
    <property type="match status" value="1"/>
</dbReference>
<dbReference type="InterPro" id="IPR013783">
    <property type="entry name" value="Ig-like_fold"/>
</dbReference>
<dbReference type="EMBL" id="AP026867">
    <property type="protein sequence ID" value="BDS12642.1"/>
    <property type="molecule type" value="Genomic_DNA"/>
</dbReference>
<organism evidence="3 4">
    <name type="scientific">Aureispira anguillae</name>
    <dbReference type="NCBI Taxonomy" id="2864201"/>
    <lineage>
        <taxon>Bacteria</taxon>
        <taxon>Pseudomonadati</taxon>
        <taxon>Bacteroidota</taxon>
        <taxon>Saprospiria</taxon>
        <taxon>Saprospirales</taxon>
        <taxon>Saprospiraceae</taxon>
        <taxon>Aureispira</taxon>
    </lineage>
</organism>
<dbReference type="Proteomes" id="UP001060919">
    <property type="component" value="Chromosome"/>
</dbReference>
<proteinExistence type="predicted"/>
<name>A0A916DUF3_9BACT</name>
<dbReference type="Gene3D" id="2.60.40.10">
    <property type="entry name" value="Immunoglobulins"/>
    <property type="match status" value="1"/>
</dbReference>
<evidence type="ECO:0000313" key="4">
    <source>
        <dbReference type="Proteomes" id="UP001060919"/>
    </source>
</evidence>
<gene>
    <name evidence="3" type="ORF">AsAng_0033660</name>
</gene>
<feature type="signal peptide" evidence="1">
    <location>
        <begin position="1"/>
        <end position="21"/>
    </location>
</feature>
<keyword evidence="1" id="KW-0732">Signal</keyword>
<feature type="chain" id="PRO_5037341241" description="DUF6923 domain-containing protein" evidence="1">
    <location>
        <begin position="22"/>
        <end position="452"/>
    </location>
</feature>
<evidence type="ECO:0000256" key="1">
    <source>
        <dbReference type="SAM" id="SignalP"/>
    </source>
</evidence>
<dbReference type="Pfam" id="PF21959">
    <property type="entry name" value="DUF6923"/>
    <property type="match status" value="1"/>
</dbReference>
<dbReference type="InterPro" id="IPR054215">
    <property type="entry name" value="DUF6923"/>
</dbReference>
<feature type="domain" description="DUF6923" evidence="2">
    <location>
        <begin position="45"/>
        <end position="188"/>
    </location>
</feature>
<keyword evidence="4" id="KW-1185">Reference proteome</keyword>
<evidence type="ECO:0000259" key="2">
    <source>
        <dbReference type="Pfam" id="PF21959"/>
    </source>
</evidence>
<dbReference type="KEGG" id="aup:AsAng_0033660"/>
<sequence length="452" mass="51430">MNKIERITLLAFFLLSKLLTAQQNNLAADYGFSCGSGFYQLIDNQLQSLSIDGQGTAQWKPIRPPFDRPLSAIAYCLDDDFMYSIDTLTHELIRIYQSGAVQPLGVPRHVSTKALLETQLTIGEIGQGIFCAYTPQENKFYWIDLATNTFVTTETGINSQLTNLAYCSTRQLFCSVDAKARFYFWDPISKKPFAGTQMMNLPSTKAGEVSHLWVTENERFFATRKNGRAFYELNEQSGMPYNYANLLLKRGGDETSCAAAPPPVLLEEEVLEFRLEAPKKDRIRLSWTGVHEYTTARYYIEHSLDHKKWKEVGEKPSNGPNTYQNPYGALSPYQEGKTNFYRLKKVSKYGRKLGYSRTIMSGEWSTMPSILVSPKIAMANAALAVCVKNHQNTILNLSLWDGYGQLIYEKEQPILCSEITLNLELTNCFVGWHEVRIQTAVGVQREWIWVQQ</sequence>
<reference evidence="3" key="1">
    <citation type="submission" date="2022-09" db="EMBL/GenBank/DDBJ databases">
        <title>Aureispira anguillicida sp. nov., isolated from Leptocephalus of Japanese eel Anguilla japonica.</title>
        <authorList>
            <person name="Yuasa K."/>
            <person name="Mekata T."/>
            <person name="Ikunari K."/>
        </authorList>
    </citation>
    <scope>NUCLEOTIDE SEQUENCE</scope>
    <source>
        <strain evidence="3">EL160426</strain>
    </source>
</reference>
<evidence type="ECO:0000313" key="3">
    <source>
        <dbReference type="EMBL" id="BDS12642.1"/>
    </source>
</evidence>
<dbReference type="RefSeq" id="WP_264788006.1">
    <property type="nucleotide sequence ID" value="NZ_AP026867.1"/>
</dbReference>
<accession>A0A916DUF3</accession>
<dbReference type="InterPro" id="IPR036322">
    <property type="entry name" value="WD40_repeat_dom_sf"/>
</dbReference>
<protein>
    <recommendedName>
        <fullName evidence="2">DUF6923 domain-containing protein</fullName>
    </recommendedName>
</protein>